<dbReference type="PANTHER" id="PTHR21299">
    <property type="entry name" value="CYTIDYLATE KINASE/PANTOATE-BETA-ALANINE LIGASE"/>
    <property type="match status" value="1"/>
</dbReference>
<name>A0A4P8XIU4_9BACL</name>
<evidence type="ECO:0000256" key="4">
    <source>
        <dbReference type="ARBA" id="ARBA00022777"/>
    </source>
</evidence>
<dbReference type="InterPro" id="IPR011994">
    <property type="entry name" value="Cytidylate_kinase_dom"/>
</dbReference>
<dbReference type="Pfam" id="PF02224">
    <property type="entry name" value="Cytidylate_kin"/>
    <property type="match status" value="1"/>
</dbReference>
<evidence type="ECO:0000313" key="11">
    <source>
        <dbReference type="Proteomes" id="UP000300879"/>
    </source>
</evidence>
<feature type="domain" description="Cytidylate kinase" evidence="9">
    <location>
        <begin position="14"/>
        <end position="224"/>
    </location>
</feature>
<keyword evidence="5 8" id="KW-0067">ATP-binding</keyword>
<reference evidence="10 11" key="1">
    <citation type="submission" date="2019-05" db="EMBL/GenBank/DDBJ databases">
        <authorList>
            <person name="Chen C."/>
        </authorList>
    </citation>
    <scope>NUCLEOTIDE SEQUENCE [LARGE SCALE GENOMIC DNA]</scope>
    <source>
        <strain evidence="10 11">HB172198</strain>
    </source>
</reference>
<keyword evidence="11" id="KW-1185">Reference proteome</keyword>
<dbReference type="HAMAP" id="MF_00238">
    <property type="entry name" value="Cytidyl_kinase_type1"/>
    <property type="match status" value="1"/>
</dbReference>
<dbReference type="GO" id="GO:0005524">
    <property type="term" value="F:ATP binding"/>
    <property type="evidence" value="ECO:0007669"/>
    <property type="project" value="UniProtKB-UniRule"/>
</dbReference>
<dbReference type="EC" id="2.7.4.25" evidence="8"/>
<evidence type="ECO:0000259" key="9">
    <source>
        <dbReference type="Pfam" id="PF02224"/>
    </source>
</evidence>
<dbReference type="GO" id="GO:0036431">
    <property type="term" value="F:dCMP kinase activity"/>
    <property type="evidence" value="ECO:0007669"/>
    <property type="project" value="InterPro"/>
</dbReference>
<evidence type="ECO:0000256" key="1">
    <source>
        <dbReference type="ARBA" id="ARBA00009427"/>
    </source>
</evidence>
<dbReference type="Gene3D" id="3.40.50.300">
    <property type="entry name" value="P-loop containing nucleotide triphosphate hydrolases"/>
    <property type="match status" value="1"/>
</dbReference>
<dbReference type="GO" id="GO:0036430">
    <property type="term" value="F:CMP kinase activity"/>
    <property type="evidence" value="ECO:0007669"/>
    <property type="project" value="RHEA"/>
</dbReference>
<dbReference type="KEGG" id="palo:E6C60_1827"/>
<dbReference type="RefSeq" id="WP_138225551.1">
    <property type="nucleotide sequence ID" value="NZ_CP040396.1"/>
</dbReference>
<gene>
    <name evidence="8" type="primary">cmk</name>
    <name evidence="10" type="ORF">E6C60_1827</name>
</gene>
<keyword evidence="8" id="KW-0963">Cytoplasm</keyword>
<dbReference type="NCBIfam" id="TIGR00017">
    <property type="entry name" value="cmk"/>
    <property type="match status" value="1"/>
</dbReference>
<dbReference type="SUPFAM" id="SSF52540">
    <property type="entry name" value="P-loop containing nucleoside triphosphate hydrolases"/>
    <property type="match status" value="1"/>
</dbReference>
<comment type="catalytic activity">
    <reaction evidence="6 8">
        <text>dCMP + ATP = dCDP + ADP</text>
        <dbReference type="Rhea" id="RHEA:25094"/>
        <dbReference type="ChEBI" id="CHEBI:30616"/>
        <dbReference type="ChEBI" id="CHEBI:57566"/>
        <dbReference type="ChEBI" id="CHEBI:58593"/>
        <dbReference type="ChEBI" id="CHEBI:456216"/>
        <dbReference type="EC" id="2.7.4.25"/>
    </reaction>
</comment>
<comment type="subcellular location">
    <subcellularLocation>
        <location evidence="8">Cytoplasm</location>
    </subcellularLocation>
</comment>
<dbReference type="GO" id="GO:0005829">
    <property type="term" value="C:cytosol"/>
    <property type="evidence" value="ECO:0007669"/>
    <property type="project" value="TreeGrafter"/>
</dbReference>
<evidence type="ECO:0000256" key="8">
    <source>
        <dbReference type="HAMAP-Rule" id="MF_00238"/>
    </source>
</evidence>
<keyword evidence="2 8" id="KW-0808">Transferase</keyword>
<feature type="binding site" evidence="8">
    <location>
        <begin position="18"/>
        <end position="26"/>
    </location>
    <ligand>
        <name>ATP</name>
        <dbReference type="ChEBI" id="CHEBI:30616"/>
    </ligand>
</feature>
<keyword evidence="3 8" id="KW-0547">Nucleotide-binding</keyword>
<evidence type="ECO:0000256" key="6">
    <source>
        <dbReference type="ARBA" id="ARBA00047615"/>
    </source>
</evidence>
<comment type="catalytic activity">
    <reaction evidence="7 8">
        <text>CMP + ATP = CDP + ADP</text>
        <dbReference type="Rhea" id="RHEA:11600"/>
        <dbReference type="ChEBI" id="CHEBI:30616"/>
        <dbReference type="ChEBI" id="CHEBI:58069"/>
        <dbReference type="ChEBI" id="CHEBI:60377"/>
        <dbReference type="ChEBI" id="CHEBI:456216"/>
        <dbReference type="EC" id="2.7.4.25"/>
    </reaction>
</comment>
<evidence type="ECO:0000256" key="5">
    <source>
        <dbReference type="ARBA" id="ARBA00022840"/>
    </source>
</evidence>
<dbReference type="InterPro" id="IPR027417">
    <property type="entry name" value="P-loop_NTPase"/>
</dbReference>
<organism evidence="10 11">
    <name type="scientific">Paenibacillus algicola</name>
    <dbReference type="NCBI Taxonomy" id="2565926"/>
    <lineage>
        <taxon>Bacteria</taxon>
        <taxon>Bacillati</taxon>
        <taxon>Bacillota</taxon>
        <taxon>Bacilli</taxon>
        <taxon>Bacillales</taxon>
        <taxon>Paenibacillaceae</taxon>
        <taxon>Paenibacillus</taxon>
    </lineage>
</organism>
<dbReference type="AlphaFoldDB" id="A0A4P8XIU4"/>
<dbReference type="GO" id="GO:0015949">
    <property type="term" value="P:nucleobase-containing small molecule interconversion"/>
    <property type="evidence" value="ECO:0007669"/>
    <property type="project" value="TreeGrafter"/>
</dbReference>
<proteinExistence type="inferred from homology"/>
<dbReference type="EMBL" id="CP040396">
    <property type="protein sequence ID" value="QCT02542.1"/>
    <property type="molecule type" value="Genomic_DNA"/>
</dbReference>
<keyword evidence="4 8" id="KW-0418">Kinase</keyword>
<protein>
    <recommendedName>
        <fullName evidence="8">Cytidylate kinase</fullName>
        <shortName evidence="8">CK</shortName>
        <ecNumber evidence="8">2.7.4.25</ecNumber>
    </recommendedName>
    <alternativeName>
        <fullName evidence="8">Cytidine monophosphate kinase</fullName>
        <shortName evidence="8">CMP kinase</shortName>
    </alternativeName>
</protein>
<dbReference type="OrthoDB" id="9807434at2"/>
<dbReference type="InterPro" id="IPR003136">
    <property type="entry name" value="Cytidylate_kin"/>
</dbReference>
<sequence length="235" mass="26672">MHTKGTGEQNRINIAIDGPAGAGKSTVARMVASRLQYIYVDTGAMYRAVTWYMQSHGISAENEQKVLQTVQNMVIELKPHESGQMVLLNGEDVTPFIRSQKVNSEVSRYAQIEDLRHHLVHLQRMMALSKGVVMDGRDIGTTVLPAAEVKIFMTASVKERALRRFKELDKAEGITLEQLETDIARRDRLDEEREVSPLRRAEDAVFLDTTDMNIDEVVEYITSFCRTRMDGEKEQ</sequence>
<dbReference type="Proteomes" id="UP000300879">
    <property type="component" value="Chromosome"/>
</dbReference>
<dbReference type="CDD" id="cd02020">
    <property type="entry name" value="CMPK"/>
    <property type="match status" value="1"/>
</dbReference>
<evidence type="ECO:0000256" key="7">
    <source>
        <dbReference type="ARBA" id="ARBA00048478"/>
    </source>
</evidence>
<evidence type="ECO:0000256" key="3">
    <source>
        <dbReference type="ARBA" id="ARBA00022741"/>
    </source>
</evidence>
<accession>A0A4P8XIU4</accession>
<dbReference type="PANTHER" id="PTHR21299:SF2">
    <property type="entry name" value="CYTIDYLATE KINASE"/>
    <property type="match status" value="1"/>
</dbReference>
<comment type="similarity">
    <text evidence="1 8">Belongs to the cytidylate kinase family. Type 1 subfamily.</text>
</comment>
<evidence type="ECO:0000313" key="10">
    <source>
        <dbReference type="EMBL" id="QCT02542.1"/>
    </source>
</evidence>
<evidence type="ECO:0000256" key="2">
    <source>
        <dbReference type="ARBA" id="ARBA00022679"/>
    </source>
</evidence>
<dbReference type="GO" id="GO:0006220">
    <property type="term" value="P:pyrimidine nucleotide metabolic process"/>
    <property type="evidence" value="ECO:0007669"/>
    <property type="project" value="UniProtKB-UniRule"/>
</dbReference>